<dbReference type="Proteomes" id="UP000887013">
    <property type="component" value="Unassembled WGS sequence"/>
</dbReference>
<proteinExistence type="predicted"/>
<gene>
    <name evidence="1" type="ORF">NPIL_11041</name>
</gene>
<keyword evidence="2" id="KW-1185">Reference proteome</keyword>
<dbReference type="AlphaFoldDB" id="A0A8X6MP31"/>
<accession>A0A8X6MP31</accession>
<protein>
    <submittedName>
        <fullName evidence="1">Uncharacterized protein</fullName>
    </submittedName>
</protein>
<name>A0A8X6MP31_NEPPI</name>
<sequence length="77" mass="8789">MNVRNKQLLLNSVQGYGFPKLCFPEDILPRYVYNVIPLGTVVLETPTSFVVLDKYTPARRVPIIMPLHRHTLTLPIA</sequence>
<comment type="caution">
    <text evidence="1">The sequence shown here is derived from an EMBL/GenBank/DDBJ whole genome shotgun (WGS) entry which is preliminary data.</text>
</comment>
<dbReference type="EMBL" id="BMAW01049407">
    <property type="protein sequence ID" value="GFS70505.1"/>
    <property type="molecule type" value="Genomic_DNA"/>
</dbReference>
<evidence type="ECO:0000313" key="2">
    <source>
        <dbReference type="Proteomes" id="UP000887013"/>
    </source>
</evidence>
<organism evidence="1 2">
    <name type="scientific">Nephila pilipes</name>
    <name type="common">Giant wood spider</name>
    <name type="synonym">Nephila maculata</name>
    <dbReference type="NCBI Taxonomy" id="299642"/>
    <lineage>
        <taxon>Eukaryota</taxon>
        <taxon>Metazoa</taxon>
        <taxon>Ecdysozoa</taxon>
        <taxon>Arthropoda</taxon>
        <taxon>Chelicerata</taxon>
        <taxon>Arachnida</taxon>
        <taxon>Araneae</taxon>
        <taxon>Araneomorphae</taxon>
        <taxon>Entelegynae</taxon>
        <taxon>Araneoidea</taxon>
        <taxon>Nephilidae</taxon>
        <taxon>Nephila</taxon>
    </lineage>
</organism>
<reference evidence="1" key="1">
    <citation type="submission" date="2020-08" db="EMBL/GenBank/DDBJ databases">
        <title>Multicomponent nature underlies the extraordinary mechanical properties of spider dragline silk.</title>
        <authorList>
            <person name="Kono N."/>
            <person name="Nakamura H."/>
            <person name="Mori M."/>
            <person name="Yoshida Y."/>
            <person name="Ohtoshi R."/>
            <person name="Malay A.D."/>
            <person name="Moran D.A.P."/>
            <person name="Tomita M."/>
            <person name="Numata K."/>
            <person name="Arakawa K."/>
        </authorList>
    </citation>
    <scope>NUCLEOTIDE SEQUENCE</scope>
</reference>
<evidence type="ECO:0000313" key="1">
    <source>
        <dbReference type="EMBL" id="GFS70505.1"/>
    </source>
</evidence>